<evidence type="ECO:0000313" key="2">
    <source>
        <dbReference type="Proteomes" id="UP000198504"/>
    </source>
</evidence>
<dbReference type="SUPFAM" id="SSF74650">
    <property type="entry name" value="Galactose mutarotase-like"/>
    <property type="match status" value="1"/>
</dbReference>
<protein>
    <recommendedName>
        <fullName evidence="3">Galactose mutarotase</fullName>
    </recommendedName>
</protein>
<dbReference type="RefSeq" id="WP_170854131.1">
    <property type="nucleotide sequence ID" value="NZ_FOFA01000005.1"/>
</dbReference>
<dbReference type="EMBL" id="FOFA01000005">
    <property type="protein sequence ID" value="SEQ72577.1"/>
    <property type="molecule type" value="Genomic_DNA"/>
</dbReference>
<accession>A0A1H9IDD7</accession>
<dbReference type="GO" id="GO:0030246">
    <property type="term" value="F:carbohydrate binding"/>
    <property type="evidence" value="ECO:0007669"/>
    <property type="project" value="InterPro"/>
</dbReference>
<keyword evidence="2" id="KW-1185">Reference proteome</keyword>
<dbReference type="InterPro" id="IPR011013">
    <property type="entry name" value="Gal_mutarotase_sf_dom"/>
</dbReference>
<name>A0A1H9IDD7_9ACTN</name>
<gene>
    <name evidence="1" type="ORF">SAMN05421756_105199</name>
</gene>
<dbReference type="GO" id="GO:0005975">
    <property type="term" value="P:carbohydrate metabolic process"/>
    <property type="evidence" value="ECO:0007669"/>
    <property type="project" value="InterPro"/>
</dbReference>
<dbReference type="Gene3D" id="2.70.98.10">
    <property type="match status" value="1"/>
</dbReference>
<reference evidence="2" key="1">
    <citation type="submission" date="2016-10" db="EMBL/GenBank/DDBJ databases">
        <authorList>
            <person name="Varghese N."/>
            <person name="Submissions S."/>
        </authorList>
    </citation>
    <scope>NUCLEOTIDE SEQUENCE [LARGE SCALE GENOMIC DNA]</scope>
    <source>
        <strain evidence="2">CGMCC 4.6856</strain>
    </source>
</reference>
<evidence type="ECO:0008006" key="3">
    <source>
        <dbReference type="Google" id="ProtNLM"/>
    </source>
</evidence>
<organism evidence="1 2">
    <name type="scientific">Microlunatus flavus</name>
    <dbReference type="NCBI Taxonomy" id="1036181"/>
    <lineage>
        <taxon>Bacteria</taxon>
        <taxon>Bacillati</taxon>
        <taxon>Actinomycetota</taxon>
        <taxon>Actinomycetes</taxon>
        <taxon>Propionibacteriales</taxon>
        <taxon>Propionibacteriaceae</taxon>
        <taxon>Microlunatus</taxon>
    </lineage>
</organism>
<dbReference type="STRING" id="1036181.SAMN05421756_105199"/>
<proteinExistence type="predicted"/>
<dbReference type="GO" id="GO:0003824">
    <property type="term" value="F:catalytic activity"/>
    <property type="evidence" value="ECO:0007669"/>
    <property type="project" value="InterPro"/>
</dbReference>
<evidence type="ECO:0000313" key="1">
    <source>
        <dbReference type="EMBL" id="SEQ72577.1"/>
    </source>
</evidence>
<dbReference type="InterPro" id="IPR014718">
    <property type="entry name" value="GH-type_carb-bd"/>
</dbReference>
<sequence>MTRPLVLDVDLAHGGRWTSLRTREREWLWTNPDRTVQGARPHVRPGDAFVDAGGVEECFPTLRGTPDHGDVWSRPWSGSPDDATVTVAGARLRRTVRVGNDTDGSVVLGYTVEGEPGAPFVHAVHALLDVGPEARLEVPGAGTMVVLDVDDPVRTWPSGLDRLGPDDGTAVCAVLPGVEEATVTDGAEALRFRWEAPGRAGLCSLVLWRNLRGWPATGPYRSIGLEPTLGRTVDQTGPGAARLDARGRAAWTITVTAL</sequence>
<dbReference type="AlphaFoldDB" id="A0A1H9IDD7"/>
<dbReference type="Proteomes" id="UP000198504">
    <property type="component" value="Unassembled WGS sequence"/>
</dbReference>